<feature type="region of interest" description="Disordered" evidence="1">
    <location>
        <begin position="1971"/>
        <end position="1996"/>
    </location>
</feature>
<dbReference type="Pfam" id="PF05380">
    <property type="entry name" value="Peptidase_A17"/>
    <property type="match status" value="1"/>
</dbReference>
<comment type="caution">
    <text evidence="3">The sequence shown here is derived from an EMBL/GenBank/DDBJ whole genome shotgun (WGS) entry which is preliminary data.</text>
</comment>
<reference evidence="3 4" key="1">
    <citation type="submission" date="2023-08" db="EMBL/GenBank/DDBJ databases">
        <title>A Necator americanus chromosomal reference genome.</title>
        <authorList>
            <person name="Ilik V."/>
            <person name="Petrzelkova K.J."/>
            <person name="Pardy F."/>
            <person name="Fuh T."/>
            <person name="Niatou-Singa F.S."/>
            <person name="Gouil Q."/>
            <person name="Baker L."/>
            <person name="Ritchie M.E."/>
            <person name="Jex A.R."/>
            <person name="Gazzola D."/>
            <person name="Li H."/>
            <person name="Toshio Fujiwara R."/>
            <person name="Zhan B."/>
            <person name="Aroian R.V."/>
            <person name="Pafco B."/>
            <person name="Schwarz E.M."/>
        </authorList>
    </citation>
    <scope>NUCLEOTIDE SEQUENCE [LARGE SCALE GENOMIC DNA]</scope>
    <source>
        <strain evidence="3 4">Aroian</strain>
        <tissue evidence="3">Whole animal</tissue>
    </source>
</reference>
<dbReference type="PANTHER" id="PTHR47331">
    <property type="entry name" value="PHD-TYPE DOMAIN-CONTAINING PROTEIN"/>
    <property type="match status" value="1"/>
</dbReference>
<dbReference type="InterPro" id="IPR043128">
    <property type="entry name" value="Rev_trsase/Diguanyl_cyclase"/>
</dbReference>
<dbReference type="Pfam" id="PF18701">
    <property type="entry name" value="DUF5641"/>
    <property type="match status" value="1"/>
</dbReference>
<dbReference type="SUPFAM" id="SSF53098">
    <property type="entry name" value="Ribonuclease H-like"/>
    <property type="match status" value="1"/>
</dbReference>
<gene>
    <name evidence="3" type="primary">Necator_chrX.g21700</name>
    <name evidence="3" type="ORF">RB195_021539</name>
</gene>
<dbReference type="Gene3D" id="3.30.420.10">
    <property type="entry name" value="Ribonuclease H-like superfamily/Ribonuclease H"/>
    <property type="match status" value="1"/>
</dbReference>
<dbReference type="PANTHER" id="PTHR47331:SF1">
    <property type="entry name" value="GAG-LIKE PROTEIN"/>
    <property type="match status" value="1"/>
</dbReference>
<feature type="region of interest" description="Disordered" evidence="1">
    <location>
        <begin position="560"/>
        <end position="661"/>
    </location>
</feature>
<sequence length="1996" mass="227782">MSQIGYHKAQLTKALNELRKKIADTDKNITDQLDPGTDVQAIAERKQRLLVVSMSIDRAVSFLKNCWVLAQEFAMEHPDEQGELPLLVAFQSHWETSGMELAIEDAQILLDRLDVALKLLPPSEVDSYITPCVYDASSVVGSSSSYSPLISSLVPSQQNLGLTHRSMLDAPVSGRTHPEGIEDSPLGPNTSTSLDPLVPASTVETQQQLQPGNIIPSTDPYNTYSLSSTNGNINTYDPSNTEQHFKLPAFELPVFSGEVDAFPAFWDLFSATVHNNISVPKAIKFLYLKTCLKGDAANLIANFKPTAENYEDAVRIILNTYDRPEIIRNRLWDSLVDMSTSSESVIDQRSKLCSIQAIWSQMKSLKEDSGSMGTIRTIIAKFPKRTREKVGGLKKREDPVWTVDDMLNALDIVLGQLELIEDTDPTKDPPSSIASSSYLSSQSPSKTSDRTRVSSGSLSEQRRSRSLSPRTLRSSRTPVRQRYRSPADPCCIPCRYREHLTEVQALREHTDMDPELRACWKYLQSNHGGSECTASPCSCGCKRRHPSLCAQRRDVIQHHTPRTRFRKSRSPRRNEYSSRLAYEHLFRESSRESRHRHRSGRSQSYSPGSSYRQTRGLSHPRRVKFAEHHRNSPLTTQSSACPTRSRKITVSNRNTDPLPPKNTPRLMVIYVPTVSCKTGTEQLLAVLLDSGAQFSFIRKSLALELGLPFYHSKHITTITFGGRYFSGMTSLVDLILVDKCDEPVLFQLWTIDTITTVPHLGDYNEPSTPTEKGLIEIDVLLGIDHYWQVIEPQNNYRLPSGFILSNTRFGSILSGSRKPMKERSSFTVASVCNINTDVDLSGTEESVRNLLGLDMVALENPNDESLDADVIRQFYETVRVINGSIYVKFPWKSNHPHLGDNKALAFCRLKNQYDRLHTMPSVWREYCQTFERQLQSGIIEDVTDCTETGPNLYYIPHQAVYKEDSSTTRLRIVFDASSHQRDQPSLNDCLHQGPSLLPDLVGTILRNRFYPYLIIADVEKAFHQIYLHQDQRDATRFLWLKDVNRPPTTDNLRILRFTRVPFGINASPFLLNMSIRYALEQDRENRLKEEILANTYVDNVLIGANSTEECVWKQMECKETFLRMKMNLREFMSNNSRLMRRIPVVDRMSEKCGPVKLLGLKWNTRKDTLSVPITIVDEPVYSKRTALKAYASVFDPLGLLIPVLIRAKLFIQELWRKGLSWDEHLSTEYTSEWKRIVQDIAGCQIEVPRFVGLASDSTHDIVICTDASQSVYAVAVYVVSRSSTAEPSSTLLYAKAKVAPPGAVTIPRMELLACHMAARVIRFLRSQLNILLHSIRVLTDSQIALYWIHSSKPLKTFVANRVKYIHEVLDELRSAKIECGFYYISTADNPADCATRGLTATEIKNHRWWSGPSFITSKFPNWPHKSVLYAVQPPSSKALEELKVVSTVQICSSNSFVPYHRTNSFDRLIRIIAYVLKYLSKLYRLARNKRKHYTNESPILSKVNANPFITLKDCSLAEYLVIRQHYREDAENLNNLVLRKFRTEKDEYGMIRVSMRMAHAEIDEKAKRPVLILHTHPLSTMIVSNYHHKLLHAGSSHLVSALRRKYFITRVKRLANMCIEKCVVCKRHQGRFYPYPDPPDLPSIRVVRSRPFQHVGLDYFGPILVHLHQEGFRRKVWVCLFTCMSTRALHLEVANDNSTAQFLLAFRRFMARRGTPDSVLSDNAPTFKLGKEIFTNELMGFEQDALVRKFSLDNGFKWSFITPYSPWKGGIYERLVGSVKACLKKTMLKRILDLRTFETVLFEIEAILNTRPLIPITSSDPDEDIVLRPIDLINPYFRIGRLKDITPLRYDVTANEHHNSIIEHYQEFREILDHFWNLWHKEYLALLAERNASRSKCRQYARKSPKIGDVVIIRQENIPRSNWPLGLILQLNTSKDGMSRSARIRTGKKTIVERSIKHLVPLEITAEDVSSINQSKRSLTPTRVQPPRAVKRSLST</sequence>
<evidence type="ECO:0000256" key="1">
    <source>
        <dbReference type="SAM" id="MobiDB-lite"/>
    </source>
</evidence>
<dbReference type="PROSITE" id="PS50994">
    <property type="entry name" value="INTEGRASE"/>
    <property type="match status" value="1"/>
</dbReference>
<feature type="compositionally biased region" description="Low complexity" evidence="1">
    <location>
        <begin position="431"/>
        <end position="446"/>
    </location>
</feature>
<dbReference type="Pfam" id="PF03564">
    <property type="entry name" value="DUF1759"/>
    <property type="match status" value="1"/>
</dbReference>
<name>A0ABR1EBJ3_NECAM</name>
<feature type="domain" description="Integrase catalytic" evidence="2">
    <location>
        <begin position="1647"/>
        <end position="1829"/>
    </location>
</feature>
<dbReference type="CDD" id="cd01644">
    <property type="entry name" value="RT_pepA17"/>
    <property type="match status" value="1"/>
</dbReference>
<dbReference type="InterPro" id="IPR005312">
    <property type="entry name" value="DUF1759"/>
</dbReference>
<accession>A0ABR1EBJ3</accession>
<dbReference type="InterPro" id="IPR021109">
    <property type="entry name" value="Peptidase_aspartic_dom_sf"/>
</dbReference>
<protein>
    <recommendedName>
        <fullName evidence="2">Integrase catalytic domain-containing protein</fullName>
    </recommendedName>
</protein>
<feature type="compositionally biased region" description="Basic residues" evidence="1">
    <location>
        <begin position="560"/>
        <end position="571"/>
    </location>
</feature>
<feature type="region of interest" description="Disordered" evidence="1">
    <location>
        <begin position="422"/>
        <end position="485"/>
    </location>
</feature>
<dbReference type="InterPro" id="IPR008042">
    <property type="entry name" value="Retrotrans_Pao"/>
</dbReference>
<feature type="compositionally biased region" description="Polar residues" evidence="1">
    <location>
        <begin position="632"/>
        <end position="655"/>
    </location>
</feature>
<evidence type="ECO:0000259" key="2">
    <source>
        <dbReference type="PROSITE" id="PS50994"/>
    </source>
</evidence>
<dbReference type="Gene3D" id="2.40.70.10">
    <property type="entry name" value="Acid Proteases"/>
    <property type="match status" value="1"/>
</dbReference>
<feature type="region of interest" description="Disordered" evidence="1">
    <location>
        <begin position="172"/>
        <end position="193"/>
    </location>
</feature>
<dbReference type="Proteomes" id="UP001303046">
    <property type="component" value="Unassembled WGS sequence"/>
</dbReference>
<feature type="compositionally biased region" description="Polar residues" evidence="1">
    <location>
        <begin position="1971"/>
        <end position="1983"/>
    </location>
</feature>
<dbReference type="Gene3D" id="3.30.70.270">
    <property type="match status" value="1"/>
</dbReference>
<dbReference type="InterPro" id="IPR036397">
    <property type="entry name" value="RNaseH_sf"/>
</dbReference>
<dbReference type="InterPro" id="IPR043502">
    <property type="entry name" value="DNA/RNA_pol_sf"/>
</dbReference>
<evidence type="ECO:0000313" key="4">
    <source>
        <dbReference type="Proteomes" id="UP001303046"/>
    </source>
</evidence>
<dbReference type="EMBL" id="JAVFWL010000006">
    <property type="protein sequence ID" value="KAK6760055.1"/>
    <property type="molecule type" value="Genomic_DNA"/>
</dbReference>
<dbReference type="Pfam" id="PF09337">
    <property type="entry name" value="zf-H2C2"/>
    <property type="match status" value="1"/>
</dbReference>
<keyword evidence="4" id="KW-1185">Reference proteome</keyword>
<dbReference type="Pfam" id="PF00078">
    <property type="entry name" value="RVT_1"/>
    <property type="match status" value="1"/>
</dbReference>
<dbReference type="InterPro" id="IPR012337">
    <property type="entry name" value="RNaseH-like_sf"/>
</dbReference>
<feature type="compositionally biased region" description="Low complexity" evidence="1">
    <location>
        <begin position="466"/>
        <end position="478"/>
    </location>
</feature>
<evidence type="ECO:0000313" key="3">
    <source>
        <dbReference type="EMBL" id="KAK6760055.1"/>
    </source>
</evidence>
<feature type="compositionally biased region" description="Basic and acidic residues" evidence="1">
    <location>
        <begin position="572"/>
        <end position="592"/>
    </location>
</feature>
<dbReference type="InterPro" id="IPR040676">
    <property type="entry name" value="DUF5641"/>
</dbReference>
<proteinExistence type="predicted"/>
<dbReference type="InterPro" id="IPR001584">
    <property type="entry name" value="Integrase_cat-core"/>
</dbReference>
<dbReference type="InterPro" id="IPR000477">
    <property type="entry name" value="RT_dom"/>
</dbReference>
<dbReference type="Gene3D" id="3.10.10.10">
    <property type="entry name" value="HIV Type 1 Reverse Transcriptase, subunit A, domain 1"/>
    <property type="match status" value="1"/>
</dbReference>
<dbReference type="SUPFAM" id="SSF56672">
    <property type="entry name" value="DNA/RNA polymerases"/>
    <property type="match status" value="1"/>
</dbReference>
<organism evidence="3 4">
    <name type="scientific">Necator americanus</name>
    <name type="common">Human hookworm</name>
    <dbReference type="NCBI Taxonomy" id="51031"/>
    <lineage>
        <taxon>Eukaryota</taxon>
        <taxon>Metazoa</taxon>
        <taxon>Ecdysozoa</taxon>
        <taxon>Nematoda</taxon>
        <taxon>Chromadorea</taxon>
        <taxon>Rhabditida</taxon>
        <taxon>Rhabditina</taxon>
        <taxon>Rhabditomorpha</taxon>
        <taxon>Strongyloidea</taxon>
        <taxon>Ancylostomatidae</taxon>
        <taxon>Bunostominae</taxon>
        <taxon>Necator</taxon>
    </lineage>
</organism>
<feature type="compositionally biased region" description="Low complexity" evidence="1">
    <location>
        <begin position="601"/>
        <end position="613"/>
    </location>
</feature>
<dbReference type="InterPro" id="IPR015416">
    <property type="entry name" value="Znf_H2C2_histone_UAS-bd"/>
</dbReference>